<dbReference type="PIRSF" id="PIRSF011396">
    <property type="entry name" value="Trp_halogenase"/>
    <property type="match status" value="1"/>
</dbReference>
<gene>
    <name evidence="4" type="ORF">JQS43_08495</name>
</gene>
<feature type="binding site" evidence="3">
    <location>
        <position position="340"/>
    </location>
    <ligand>
        <name>L-tryptophan</name>
        <dbReference type="ChEBI" id="CHEBI:57912"/>
    </ligand>
</feature>
<evidence type="ECO:0000256" key="3">
    <source>
        <dbReference type="PIRSR" id="PIRSR011396-2"/>
    </source>
</evidence>
<keyword evidence="3" id="KW-0274">FAD</keyword>
<dbReference type="EMBL" id="CP070499">
    <property type="protein sequence ID" value="QSB16313.1"/>
    <property type="molecule type" value="Genomic_DNA"/>
</dbReference>
<protein>
    <submittedName>
        <fullName evidence="4">Tryptophan 7-halogenase</fullName>
    </submittedName>
</protein>
<dbReference type="KEGG" id="nhy:JQS43_08495"/>
<name>A0A895YLX1_9ACTN</name>
<dbReference type="GO" id="GO:0004497">
    <property type="term" value="F:monooxygenase activity"/>
    <property type="evidence" value="ECO:0007669"/>
    <property type="project" value="InterPro"/>
</dbReference>
<feature type="active site" evidence="2">
    <location>
        <position position="60"/>
    </location>
</feature>
<dbReference type="Proteomes" id="UP000662857">
    <property type="component" value="Chromosome"/>
</dbReference>
<dbReference type="AlphaFoldDB" id="A0A895YLX1"/>
<keyword evidence="3" id="KW-0547">Nucleotide-binding</keyword>
<dbReference type="PANTHER" id="PTHR43747">
    <property type="entry name" value="FAD-BINDING PROTEIN"/>
    <property type="match status" value="1"/>
</dbReference>
<evidence type="ECO:0000256" key="1">
    <source>
        <dbReference type="ARBA" id="ARBA00038396"/>
    </source>
</evidence>
<comment type="similarity">
    <text evidence="1">Belongs to the flavin-dependent halogenase family. Bacterial tryptophan halogenase subfamily.</text>
</comment>
<evidence type="ECO:0000313" key="4">
    <source>
        <dbReference type="EMBL" id="QSB16313.1"/>
    </source>
</evidence>
<feature type="binding site" evidence="3">
    <location>
        <position position="344"/>
    </location>
    <ligand>
        <name>FAD</name>
        <dbReference type="ChEBI" id="CHEBI:57692"/>
    </ligand>
</feature>
<evidence type="ECO:0000313" key="5">
    <source>
        <dbReference type="Proteomes" id="UP000662857"/>
    </source>
</evidence>
<feature type="binding site" evidence="3">
    <location>
        <position position="331"/>
    </location>
    <ligand>
        <name>FAD</name>
        <dbReference type="ChEBI" id="CHEBI:57692"/>
    </ligand>
</feature>
<organism evidence="4 5">
    <name type="scientific">Natronosporangium hydrolyticum</name>
    <dbReference type="NCBI Taxonomy" id="2811111"/>
    <lineage>
        <taxon>Bacteria</taxon>
        <taxon>Bacillati</taxon>
        <taxon>Actinomycetota</taxon>
        <taxon>Actinomycetes</taxon>
        <taxon>Micromonosporales</taxon>
        <taxon>Micromonosporaceae</taxon>
        <taxon>Natronosporangium</taxon>
    </lineage>
</organism>
<sequence>MTATYLKTTFGDRLSVTLVESAQVSTIGVGEATFSTVRHFFDYLGLDEREWMPHCGGSYKLGIRFQDWRGPGHHFYHPFERLRVVDGFNVADWWLQIGDRSQPFDRQCYVTSALCEAKASPRAIGGSLFANELDGPLGRSTLAEQRDQFPYAYHFDAAKLAEFLTGYGVQRGVRHVTDDVVQIGQDERGWISHVTTKEHGELRGDLFIDCTGFRGLLINQTLGEQFESFQDVLPNNRAVALRVPKDQEREGMKPYTTATAMGAGWIWTIPLFGRDGTGYVYSDQYCTPEDAEATLRQYAAPGQDDLSANHIRMRIGRNQRSWVNNCVAIGLSSGFVEPLESTGIFFIQHGVEQLVRHFPDERFDQALIDAYNDRVNHVIDGVKEFLVLHYRAAQRDDTPYWKEAKVRPIPDGLAEKLTLASSLLLDEETIYPYYHGFELYSWVTMLLGLGHEPQTPRPALALADPAGAREEFARIEADAARIISTMPSCYDYLASIN</sequence>
<keyword evidence="3" id="KW-0285">Flavoprotein</keyword>
<dbReference type="PANTHER" id="PTHR43747:SF4">
    <property type="entry name" value="FLAVIN-DEPENDENT TRYPTOPHAN HALOGENASE"/>
    <property type="match status" value="1"/>
</dbReference>
<feature type="binding site" evidence="3">
    <location>
        <position position="180"/>
    </location>
    <ligand>
        <name>FAD</name>
        <dbReference type="ChEBI" id="CHEBI:57692"/>
    </ligand>
</feature>
<reference evidence="4" key="1">
    <citation type="submission" date="2021-02" db="EMBL/GenBank/DDBJ databases">
        <title>Natrosporangium hydrolyticum gen. nov., sp. nov, a haloalkaliphilic actinobacterium from a soda solonchak soil.</title>
        <authorList>
            <person name="Sorokin D.Y."/>
            <person name="Khijniak T.V."/>
            <person name="Zakharycheva A.P."/>
            <person name="Boueva O.V."/>
            <person name="Ariskina E.V."/>
            <person name="Hahnke R.L."/>
            <person name="Bunk B."/>
            <person name="Sproer C."/>
            <person name="Schumann P."/>
            <person name="Evtushenko L.I."/>
            <person name="Kublanov I.V."/>
        </authorList>
    </citation>
    <scope>NUCLEOTIDE SEQUENCE</scope>
    <source>
        <strain evidence="4">DSM 106523</strain>
    </source>
</reference>
<dbReference type="InterPro" id="IPR036188">
    <property type="entry name" value="FAD/NAD-bd_sf"/>
</dbReference>
<dbReference type="InterPro" id="IPR050816">
    <property type="entry name" value="Flavin-dep_Halogenase_NPB"/>
</dbReference>
<dbReference type="SUPFAM" id="SSF51905">
    <property type="entry name" value="FAD/NAD(P)-binding domain"/>
    <property type="match status" value="1"/>
</dbReference>
<keyword evidence="5" id="KW-1185">Reference proteome</keyword>
<accession>A0A895YLX1</accession>
<evidence type="ECO:0000256" key="2">
    <source>
        <dbReference type="PIRSR" id="PIRSR011396-1"/>
    </source>
</evidence>
<dbReference type="Pfam" id="PF04820">
    <property type="entry name" value="Trp_halogenase"/>
    <property type="match status" value="1"/>
</dbReference>
<dbReference type="InterPro" id="IPR033856">
    <property type="entry name" value="Trp_halogen"/>
</dbReference>
<feature type="binding site" evidence="3">
    <location>
        <position position="60"/>
    </location>
    <ligand>
        <name>7-chloro-L-tryptophan</name>
        <dbReference type="ChEBI" id="CHEBI:58713"/>
    </ligand>
</feature>
<dbReference type="Gene3D" id="3.50.50.60">
    <property type="entry name" value="FAD/NAD(P)-binding domain"/>
    <property type="match status" value="1"/>
</dbReference>
<proteinExistence type="inferred from homology"/>
<dbReference type="InterPro" id="IPR006905">
    <property type="entry name" value="Flavin_halogenase"/>
</dbReference>
<dbReference type="GO" id="GO:0000166">
    <property type="term" value="F:nucleotide binding"/>
    <property type="evidence" value="ECO:0007669"/>
    <property type="project" value="UniProtKB-KW"/>
</dbReference>